<gene>
    <name evidence="2" type="primary">ORF153526</name>
    <name evidence="1" type="synonym">ORF153519</name>
</gene>
<evidence type="ECO:0000313" key="2">
    <source>
        <dbReference type="EMBL" id="CEK86406.1"/>
    </source>
</evidence>
<organism evidence="2">
    <name type="scientific">Arion vulgaris</name>
    <dbReference type="NCBI Taxonomy" id="1028688"/>
    <lineage>
        <taxon>Eukaryota</taxon>
        <taxon>Metazoa</taxon>
        <taxon>Spiralia</taxon>
        <taxon>Lophotrochozoa</taxon>
        <taxon>Mollusca</taxon>
        <taxon>Gastropoda</taxon>
        <taxon>Heterobranchia</taxon>
        <taxon>Euthyneura</taxon>
        <taxon>Panpulmonata</taxon>
        <taxon>Eupulmonata</taxon>
        <taxon>Stylommatophora</taxon>
        <taxon>Helicina</taxon>
        <taxon>Arionoidea</taxon>
        <taxon>Arionidae</taxon>
        <taxon>Arion</taxon>
    </lineage>
</organism>
<proteinExistence type="predicted"/>
<name>A0A0B7B275_9EUPU</name>
<accession>A0A0B7B275</accession>
<dbReference type="EMBL" id="HACG01039539">
    <property type="protein sequence ID" value="CEK86404.1"/>
    <property type="molecule type" value="Transcribed_RNA"/>
</dbReference>
<evidence type="ECO:0000313" key="1">
    <source>
        <dbReference type="EMBL" id="CEK86404.1"/>
    </source>
</evidence>
<dbReference type="EMBL" id="HACG01039541">
    <property type="protein sequence ID" value="CEK86406.1"/>
    <property type="molecule type" value="Transcribed_RNA"/>
</dbReference>
<protein>
    <submittedName>
        <fullName evidence="2">Uncharacterized protein</fullName>
    </submittedName>
</protein>
<reference evidence="2" key="1">
    <citation type="submission" date="2014-12" db="EMBL/GenBank/DDBJ databases">
        <title>Insight into the proteome of Arion vulgaris.</title>
        <authorList>
            <person name="Aradska J."/>
            <person name="Bulat T."/>
            <person name="Smidak R."/>
            <person name="Sarate P."/>
            <person name="Gangsoo J."/>
            <person name="Sialana F."/>
            <person name="Bilban M."/>
            <person name="Lubec G."/>
        </authorList>
    </citation>
    <scope>NUCLEOTIDE SEQUENCE</scope>
    <source>
        <tissue evidence="2">Skin</tissue>
    </source>
</reference>
<dbReference type="AlphaFoldDB" id="A0A0B7B275"/>
<sequence length="81" mass="9254">MTQLEKKNLVQKSSSQITSEFFCSWLKLDGHKTKWIINDTNPPLKRADDLSVKQLIRVSSYQSIEKTGSSPHPWSVVSDYA</sequence>